<dbReference type="AlphaFoldDB" id="A0A3R7MP43"/>
<accession>A0A3R7MP43</accession>
<dbReference type="EMBL" id="MKKU01000233">
    <property type="protein sequence ID" value="RNF18393.1"/>
    <property type="molecule type" value="Genomic_DNA"/>
</dbReference>
<dbReference type="Proteomes" id="UP000284403">
    <property type="component" value="Unassembled WGS sequence"/>
</dbReference>
<reference evidence="1 2" key="1">
    <citation type="journal article" date="2018" name="BMC Genomics">
        <title>Genomic comparison of Trypanosoma conorhini and Trypanosoma rangeli to Trypanosoma cruzi strains of high and low virulence.</title>
        <authorList>
            <person name="Bradwell K.R."/>
            <person name="Koparde V.N."/>
            <person name="Matveyev A.V."/>
            <person name="Serrano M.G."/>
            <person name="Alves J.M."/>
            <person name="Parikh H."/>
            <person name="Huang B."/>
            <person name="Lee V."/>
            <person name="Espinosa-Alvarez O."/>
            <person name="Ortiz P.A."/>
            <person name="Costa-Martins A.G."/>
            <person name="Teixeira M.M."/>
            <person name="Buck G.A."/>
        </authorList>
    </citation>
    <scope>NUCLEOTIDE SEQUENCE [LARGE SCALE GENOMIC DNA]</scope>
    <source>
        <strain evidence="1 2">025E</strain>
    </source>
</reference>
<sequence length="327" mass="36169">MSSSRVALSMYRRVLKILASIRSVGAEQLALERYAEFLPPTMQVAKGESPLVLARRAFLSATVGAESLTRGFAFIKDATASVHDLELLALWEAYSRDGEYEMLHGVALVSAALRHAEKAEAARLGELAATVSRIRRQLRQVVEEMKEVVAVAVATPSPSFARRQTWNTRLASLAAAVESLRKRGFAVSERVAADFTALSLLRRGRASVLLLNVLLTVVLRELGVLCTLVGTESHRPWVRVQREGGRPHFLSFAHTGVHSATEVMRLKGHPPTSTQWWRAARWDGGSRKHVLSRMLGMQLMLLSSSAESPLRTRQVKACRIQILFLLS</sequence>
<dbReference type="RefSeq" id="XP_029228478.1">
    <property type="nucleotide sequence ID" value="XM_029371420.1"/>
</dbReference>
<dbReference type="GeneID" id="40318121"/>
<comment type="caution">
    <text evidence="1">The sequence shown here is derived from an EMBL/GenBank/DDBJ whole genome shotgun (WGS) entry which is preliminary data.</text>
</comment>
<proteinExistence type="predicted"/>
<evidence type="ECO:0000313" key="2">
    <source>
        <dbReference type="Proteomes" id="UP000284403"/>
    </source>
</evidence>
<dbReference type="OrthoDB" id="271579at2759"/>
<keyword evidence="2" id="KW-1185">Reference proteome</keyword>
<organism evidence="1 2">
    <name type="scientific">Trypanosoma conorhini</name>
    <dbReference type="NCBI Taxonomy" id="83891"/>
    <lineage>
        <taxon>Eukaryota</taxon>
        <taxon>Discoba</taxon>
        <taxon>Euglenozoa</taxon>
        <taxon>Kinetoplastea</taxon>
        <taxon>Metakinetoplastina</taxon>
        <taxon>Trypanosomatida</taxon>
        <taxon>Trypanosomatidae</taxon>
        <taxon>Trypanosoma</taxon>
    </lineage>
</organism>
<name>A0A3R7MP43_9TRYP</name>
<protein>
    <submittedName>
        <fullName evidence="1">Uncharacterized protein</fullName>
    </submittedName>
</protein>
<evidence type="ECO:0000313" key="1">
    <source>
        <dbReference type="EMBL" id="RNF18393.1"/>
    </source>
</evidence>
<gene>
    <name evidence="1" type="ORF">Tco025E_04510</name>
</gene>